<sequence length="70" mass="8574">MVSFYLLVTSFILLVAYAGMENTMRLFEFADLELRWHWVIFRSYFIRRDLEKRLGFPTTSFIHHYKTYGK</sequence>
<evidence type="ECO:0000313" key="10">
    <source>
        <dbReference type="Proteomes" id="UP000185390"/>
    </source>
</evidence>
<evidence type="ECO:0000313" key="7">
    <source>
        <dbReference type="EMBL" id="AIX28227.1"/>
    </source>
</evidence>
<dbReference type="Proteomes" id="UP000185398">
    <property type="component" value="Segment"/>
</dbReference>
<evidence type="ECO:0000313" key="3">
    <source>
        <dbReference type="EMBL" id="AIX16898.1"/>
    </source>
</evidence>
<dbReference type="EMBL" id="KJ019138">
    <property type="protein sequence ID" value="AIX40246.1"/>
    <property type="molecule type" value="Genomic_DNA"/>
</dbReference>
<dbReference type="Proteomes" id="UP000185390">
    <property type="component" value="Segment"/>
</dbReference>
<evidence type="ECO:0000313" key="2">
    <source>
        <dbReference type="EMBL" id="AIX15142.1"/>
    </source>
</evidence>
<evidence type="ECO:0000313" key="5">
    <source>
        <dbReference type="EMBL" id="AIX25523.1"/>
    </source>
</evidence>
<evidence type="ECO:0000313" key="9">
    <source>
        <dbReference type="EMBL" id="AIX45225.1"/>
    </source>
</evidence>
<proteinExistence type="predicted"/>
<accession>A0A0E3G6J5</accession>
<dbReference type="EMBL" id="KJ019157">
    <property type="protein sequence ID" value="AIX45225.1"/>
    <property type="molecule type" value="Genomic_DNA"/>
</dbReference>
<dbReference type="Proteomes" id="UP000185408">
    <property type="component" value="Segment"/>
</dbReference>
<evidence type="ECO:0000313" key="4">
    <source>
        <dbReference type="EMBL" id="AIX20772.1"/>
    </source>
</evidence>
<dbReference type="EMBL" id="KJ019076">
    <property type="protein sequence ID" value="AIX25523.1"/>
    <property type="molecule type" value="Genomic_DNA"/>
</dbReference>
<evidence type="ECO:0000313" key="8">
    <source>
        <dbReference type="EMBL" id="AIX40246.1"/>
    </source>
</evidence>
<dbReference type="Proteomes" id="UP000185394">
    <property type="component" value="Segment"/>
</dbReference>
<evidence type="ECO:0000313" key="1">
    <source>
        <dbReference type="EMBL" id="AIX14276.1"/>
    </source>
</evidence>
<dbReference type="EMBL" id="KJ019030">
    <property type="protein sequence ID" value="AIX15142.1"/>
    <property type="molecule type" value="Genomic_DNA"/>
</dbReference>
<name>A0A0E3G6J5_9CAUD</name>
<dbReference type="Proteomes" id="UP000185404">
    <property type="component" value="Segment"/>
</dbReference>
<reference evidence="10 11" key="1">
    <citation type="submission" date="2013-12" db="EMBL/GenBank/DDBJ databases">
        <title>Ecological redundancy of diverse viral populations within a natural community.</title>
        <authorList>
            <person name="Gregory A.C."/>
            <person name="LaButti K."/>
            <person name="Copeland A."/>
            <person name="Woyke T."/>
            <person name="Sullivan M.B."/>
        </authorList>
    </citation>
    <scope>NUCLEOTIDE SEQUENCE [LARGE SCALE GENOMIC DNA]</scope>
    <source>
        <strain evidence="8">Syn7803C107</strain>
        <strain evidence="9">Syn7803C31</strain>
        <strain evidence="1">Syn7803C42</strain>
        <strain evidence="2">Syn7803C47</strain>
        <strain evidence="3">Syn7803C59</strain>
        <strain evidence="4">Syn7803C86</strain>
        <strain evidence="7">Syn7803US1</strain>
        <strain evidence="5">Syn7803US112</strain>
        <strain evidence="6">Syn7803US19</strain>
    </source>
</reference>
<gene>
    <name evidence="8" type="ORF">Syn7803C107_92</name>
    <name evidence="9" type="ORF">Syn7803C31_93</name>
    <name evidence="1" type="ORF">Syn7803C42_91</name>
    <name evidence="2" type="ORF">Syn7803C47_93</name>
    <name evidence="3" type="ORF">Syn7803C59_91</name>
    <name evidence="4" type="ORF">Syn7803C86_92</name>
    <name evidence="5" type="ORF">Syn7803US112_91</name>
    <name evidence="6" type="ORF">Syn7803US19_90</name>
    <name evidence="7" type="ORF">Syn7803US1_91</name>
</gene>
<dbReference type="EMBL" id="KJ019026">
    <property type="protein sequence ID" value="AIX14276.1"/>
    <property type="molecule type" value="Genomic_DNA"/>
</dbReference>
<dbReference type="EMBL" id="KJ019038">
    <property type="protein sequence ID" value="AIX16898.1"/>
    <property type="molecule type" value="Genomic_DNA"/>
</dbReference>
<protein>
    <submittedName>
        <fullName evidence="9">Uncharacterized protein</fullName>
    </submittedName>
</protein>
<dbReference type="EMBL" id="KJ019055">
    <property type="protein sequence ID" value="AIX20772.1"/>
    <property type="molecule type" value="Genomic_DNA"/>
</dbReference>
<dbReference type="EMBL" id="KJ019087">
    <property type="protein sequence ID" value="AIX28019.1"/>
    <property type="molecule type" value="Genomic_DNA"/>
</dbReference>
<dbReference type="Proteomes" id="UP000185407">
    <property type="component" value="Segment"/>
</dbReference>
<organism evidence="9 11">
    <name type="scientific">Synechococcus phage ACG-2014a</name>
    <dbReference type="NCBI Taxonomy" id="1493507"/>
    <lineage>
        <taxon>Viruses</taxon>
        <taxon>Duplodnaviria</taxon>
        <taxon>Heunggongvirae</taxon>
        <taxon>Uroviricota</taxon>
        <taxon>Caudoviricetes</taxon>
        <taxon>Pantevenvirales</taxon>
        <taxon>Kyanoviridae</taxon>
        <taxon>Acionnavirus</taxon>
        <taxon>Acionnavirus monteraybay</taxon>
    </lineage>
</organism>
<dbReference type="Proteomes" id="UP000185400">
    <property type="component" value="Segment"/>
</dbReference>
<evidence type="ECO:0000313" key="6">
    <source>
        <dbReference type="EMBL" id="AIX28019.1"/>
    </source>
</evidence>
<dbReference type="Proteomes" id="UP000185396">
    <property type="component" value="Segment"/>
</dbReference>
<evidence type="ECO:0000313" key="11">
    <source>
        <dbReference type="Proteomes" id="UP000185394"/>
    </source>
</evidence>
<dbReference type="EMBL" id="KJ019088">
    <property type="protein sequence ID" value="AIX28227.1"/>
    <property type="molecule type" value="Genomic_DNA"/>
</dbReference>
<dbReference type="Proteomes" id="UP000185409">
    <property type="component" value="Segment"/>
</dbReference>